<dbReference type="PANTHER" id="PTHR42862:SF1">
    <property type="entry name" value="DELTA-1-PYRROLINE-5-CARBOXYLATE DEHYDROGENASE 2, ISOFORM A-RELATED"/>
    <property type="match status" value="1"/>
</dbReference>
<dbReference type="SUPFAM" id="SSF53720">
    <property type="entry name" value="ALDH-like"/>
    <property type="match status" value="1"/>
</dbReference>
<dbReference type="EMBL" id="JAUSUQ010000003">
    <property type="protein sequence ID" value="MDQ0338346.1"/>
    <property type="molecule type" value="Genomic_DNA"/>
</dbReference>
<dbReference type="PROSITE" id="PS00687">
    <property type="entry name" value="ALDEHYDE_DEHYDR_GLU"/>
    <property type="match status" value="1"/>
</dbReference>
<comment type="similarity">
    <text evidence="8">Belongs to the aldehyde dehydrogenase family.</text>
</comment>
<protein>
    <recommendedName>
        <fullName evidence="2 6">L-glutamate gamma-semialdehyde dehydrogenase</fullName>
        <ecNumber evidence="2 6">1.2.1.88</ecNumber>
    </recommendedName>
</protein>
<evidence type="ECO:0000256" key="2">
    <source>
        <dbReference type="ARBA" id="ARBA00012884"/>
    </source>
</evidence>
<dbReference type="Gene3D" id="3.40.309.10">
    <property type="entry name" value="Aldehyde Dehydrogenase, Chain A, domain 2"/>
    <property type="match status" value="1"/>
</dbReference>
<keyword evidence="4" id="KW-0520">NAD</keyword>
<comment type="caution">
    <text evidence="10">The sequence shown here is derived from an EMBL/GenBank/DDBJ whole genome shotgun (WGS) entry which is preliminary data.</text>
</comment>
<dbReference type="Proteomes" id="UP001232445">
    <property type="component" value="Unassembled WGS sequence"/>
</dbReference>
<evidence type="ECO:0000256" key="5">
    <source>
        <dbReference type="ARBA" id="ARBA00048142"/>
    </source>
</evidence>
<dbReference type="InterPro" id="IPR016162">
    <property type="entry name" value="Ald_DH_N"/>
</dbReference>
<evidence type="ECO:0000256" key="7">
    <source>
        <dbReference type="PROSITE-ProRule" id="PRU10007"/>
    </source>
</evidence>
<dbReference type="Pfam" id="PF00171">
    <property type="entry name" value="Aldedh"/>
    <property type="match status" value="1"/>
</dbReference>
<dbReference type="PROSITE" id="PS00070">
    <property type="entry name" value="ALDEHYDE_DEHYDR_CYS"/>
    <property type="match status" value="1"/>
</dbReference>
<evidence type="ECO:0000256" key="4">
    <source>
        <dbReference type="ARBA" id="ARBA00023027"/>
    </source>
</evidence>
<sequence>MLEAFKPEPFTNFKDEQNRADFEAALKKVEGELEGKYPLIIGGERITTEQKIVSVNPSKKGEVIGRVSKADQALAEKAIQVAAETFEEWKRVPAEHRARYLFKTAALLRRRKHEFSAWLVKEAGKSWVEADADTAEAIDFLEYYGRDMIRLAQPQELTRLPGEDNEAFYIPLGVGIVIPPWNFPLAIMCGMTVSSIVTGNTVVLKPASATPVIAYKFMELLEEAGLPAGVVNYLPGSGSEVGDYLVEHPQTRFITFTGSRDVGLRINELAAKRSDKQKWIKRVVAEMGGKNAVIVDKDADLEAAAQGIVASAFGFSGQKCSAGSRAIILEDVYDQVLQLVVEKTEQLKVGDVSKPDTFTGPVIDEAAQSKILEYIEIGKQEGRLLAGGEKGSDEGFFVQPTIFADVDPNARIAQEEIFGPVVAFIKAKDFDHALQIANNTEYGLTGSVYSRNRYNLEKAREEFYVGNLYFNRKSTGAIVGVHPFGGFNMSGTNAKTGDQDYLLNFLLKKAVSEIL</sequence>
<dbReference type="InterPro" id="IPR016161">
    <property type="entry name" value="Ald_DH/histidinol_DH"/>
</dbReference>
<dbReference type="Gene3D" id="3.40.605.10">
    <property type="entry name" value="Aldehyde Dehydrogenase, Chain A, domain 1"/>
    <property type="match status" value="1"/>
</dbReference>
<reference evidence="10 11" key="1">
    <citation type="submission" date="2023-07" db="EMBL/GenBank/DDBJ databases">
        <title>Genomic Encyclopedia of Type Strains, Phase IV (KMG-IV): sequencing the most valuable type-strain genomes for metagenomic binning, comparative biology and taxonomic classification.</title>
        <authorList>
            <person name="Goeker M."/>
        </authorList>
    </citation>
    <scope>NUCLEOTIDE SEQUENCE [LARGE SCALE GENOMIC DNA]</scope>
    <source>
        <strain evidence="10 11">DSM 17740</strain>
    </source>
</reference>
<evidence type="ECO:0000313" key="11">
    <source>
        <dbReference type="Proteomes" id="UP001232445"/>
    </source>
</evidence>
<evidence type="ECO:0000256" key="8">
    <source>
        <dbReference type="RuleBase" id="RU003345"/>
    </source>
</evidence>
<dbReference type="InterPro" id="IPR015590">
    <property type="entry name" value="Aldehyde_DH_dom"/>
</dbReference>
<dbReference type="InterPro" id="IPR016163">
    <property type="entry name" value="Ald_DH_C"/>
</dbReference>
<feature type="active site" evidence="7">
    <location>
        <position position="286"/>
    </location>
</feature>
<feature type="domain" description="Aldehyde dehydrogenase" evidence="9">
    <location>
        <begin position="50"/>
        <end position="510"/>
    </location>
</feature>
<organism evidence="10 11">
    <name type="scientific">Caldalkalibacillus uzonensis</name>
    <dbReference type="NCBI Taxonomy" id="353224"/>
    <lineage>
        <taxon>Bacteria</taxon>
        <taxon>Bacillati</taxon>
        <taxon>Bacillota</taxon>
        <taxon>Bacilli</taxon>
        <taxon>Bacillales</taxon>
        <taxon>Bacillaceae</taxon>
        <taxon>Caldalkalibacillus</taxon>
    </lineage>
</organism>
<dbReference type="PANTHER" id="PTHR42862">
    <property type="entry name" value="DELTA-1-PYRROLINE-5-CARBOXYLATE DEHYDROGENASE 1, ISOFORM A-RELATED"/>
    <property type="match status" value="1"/>
</dbReference>
<comment type="pathway">
    <text evidence="1">Amino-acid degradation; L-proline degradation into L-glutamate; L-glutamate from L-proline: step 2/2.</text>
</comment>
<evidence type="ECO:0000313" key="10">
    <source>
        <dbReference type="EMBL" id="MDQ0338346.1"/>
    </source>
</evidence>
<dbReference type="InterPro" id="IPR029510">
    <property type="entry name" value="Ald_DH_CS_GLU"/>
</dbReference>
<dbReference type="InterPro" id="IPR050485">
    <property type="entry name" value="Proline_metab_enzyme"/>
</dbReference>
<dbReference type="InterPro" id="IPR016160">
    <property type="entry name" value="Ald_DH_CS_CYS"/>
</dbReference>
<dbReference type="EC" id="1.2.1.88" evidence="2 6"/>
<keyword evidence="3 8" id="KW-0560">Oxidoreductase</keyword>
<keyword evidence="11" id="KW-1185">Reference proteome</keyword>
<gene>
    <name evidence="10" type="ORF">J2S00_001130</name>
</gene>
<comment type="catalytic activity">
    <reaction evidence="5">
        <text>L-glutamate 5-semialdehyde + NAD(+) + H2O = L-glutamate + NADH + 2 H(+)</text>
        <dbReference type="Rhea" id="RHEA:30235"/>
        <dbReference type="ChEBI" id="CHEBI:15377"/>
        <dbReference type="ChEBI" id="CHEBI:15378"/>
        <dbReference type="ChEBI" id="CHEBI:29985"/>
        <dbReference type="ChEBI" id="CHEBI:57540"/>
        <dbReference type="ChEBI" id="CHEBI:57945"/>
        <dbReference type="ChEBI" id="CHEBI:58066"/>
        <dbReference type="EC" id="1.2.1.88"/>
    </reaction>
</comment>
<accession>A0ABU0CPK4</accession>
<dbReference type="GO" id="GO:0003842">
    <property type="term" value="F:L-glutamate gamma-semialdehyde dehydrogenase activity"/>
    <property type="evidence" value="ECO:0007669"/>
    <property type="project" value="UniProtKB-EC"/>
</dbReference>
<dbReference type="CDD" id="cd07124">
    <property type="entry name" value="ALDH_PutA-P5CDH-RocA"/>
    <property type="match status" value="1"/>
</dbReference>
<proteinExistence type="inferred from homology"/>
<evidence type="ECO:0000256" key="3">
    <source>
        <dbReference type="ARBA" id="ARBA00023002"/>
    </source>
</evidence>
<evidence type="ECO:0000259" key="9">
    <source>
        <dbReference type="Pfam" id="PF00171"/>
    </source>
</evidence>
<evidence type="ECO:0000256" key="1">
    <source>
        <dbReference type="ARBA" id="ARBA00004786"/>
    </source>
</evidence>
<dbReference type="RefSeq" id="WP_307336538.1">
    <property type="nucleotide sequence ID" value="NZ_JAUSUQ010000003.1"/>
</dbReference>
<evidence type="ECO:0000256" key="6">
    <source>
        <dbReference type="NCBIfam" id="TIGR01237"/>
    </source>
</evidence>
<name>A0ABU0CPK4_9BACI</name>
<dbReference type="NCBIfam" id="TIGR01237">
    <property type="entry name" value="D1pyr5carbox2"/>
    <property type="match status" value="1"/>
</dbReference>
<dbReference type="InterPro" id="IPR005932">
    <property type="entry name" value="RocA"/>
</dbReference>
<dbReference type="NCBIfam" id="NF002852">
    <property type="entry name" value="PRK03137.1"/>
    <property type="match status" value="1"/>
</dbReference>